<dbReference type="Gene3D" id="1.10.760.10">
    <property type="entry name" value="Cytochrome c-like domain"/>
    <property type="match status" value="1"/>
</dbReference>
<proteinExistence type="predicted"/>
<sequence length="156" mass="16528">MSKLSIVAIAAALLSACAVEVQNLQPAQELARQAKPPGSVYTGWRVFQDKCARCHGPAATGTAGAPDLLPRVQQMGSRRFVGLVLQRYDWNLPAAQAGSEGAARDALIEAVLQRQAGALSMPAWQGNPEVNAHIADLYAYLSARAQGTQGPERPLP</sequence>
<reference evidence="7" key="1">
    <citation type="submission" date="2023-01" db="EMBL/GenBank/DDBJ databases">
        <title>Whole genome sequence of Paucibacter sp. S2-9 isolated from pond sediment.</title>
        <authorList>
            <person name="Jung J.Y."/>
        </authorList>
    </citation>
    <scope>NUCLEOTIDE SEQUENCE</scope>
    <source>
        <strain evidence="7">S2-9</strain>
    </source>
</reference>
<dbReference type="KEGG" id="pais:PFX98_07025"/>
<dbReference type="RefSeq" id="WP_285234468.1">
    <property type="nucleotide sequence ID" value="NZ_CP116346.1"/>
</dbReference>
<protein>
    <submittedName>
        <fullName evidence="7">C-type cytochrome</fullName>
    </submittedName>
</protein>
<feature type="domain" description="Cytochrome c" evidence="6">
    <location>
        <begin position="38"/>
        <end position="145"/>
    </location>
</feature>
<dbReference type="InterPro" id="IPR036909">
    <property type="entry name" value="Cyt_c-like_dom_sf"/>
</dbReference>
<organism evidence="7 8">
    <name type="scientific">Paucibacter sediminis</name>
    <dbReference type="NCBI Taxonomy" id="3019553"/>
    <lineage>
        <taxon>Bacteria</taxon>
        <taxon>Pseudomonadati</taxon>
        <taxon>Pseudomonadota</taxon>
        <taxon>Betaproteobacteria</taxon>
        <taxon>Burkholderiales</taxon>
        <taxon>Sphaerotilaceae</taxon>
        <taxon>Roseateles</taxon>
    </lineage>
</organism>
<dbReference type="AlphaFoldDB" id="A0AA95SRM0"/>
<keyword evidence="3 4" id="KW-0408">Iron</keyword>
<dbReference type="SUPFAM" id="SSF46626">
    <property type="entry name" value="Cytochrome c"/>
    <property type="match status" value="1"/>
</dbReference>
<dbReference type="Pfam" id="PF13442">
    <property type="entry name" value="Cytochrome_CBB3"/>
    <property type="match status" value="1"/>
</dbReference>
<evidence type="ECO:0000256" key="1">
    <source>
        <dbReference type="ARBA" id="ARBA00022617"/>
    </source>
</evidence>
<evidence type="ECO:0000313" key="7">
    <source>
        <dbReference type="EMBL" id="WIT13356.1"/>
    </source>
</evidence>
<keyword evidence="2 4" id="KW-0479">Metal-binding</keyword>
<dbReference type="GO" id="GO:0009055">
    <property type="term" value="F:electron transfer activity"/>
    <property type="evidence" value="ECO:0007669"/>
    <property type="project" value="InterPro"/>
</dbReference>
<keyword evidence="8" id="KW-1185">Reference proteome</keyword>
<evidence type="ECO:0000259" key="6">
    <source>
        <dbReference type="PROSITE" id="PS51007"/>
    </source>
</evidence>
<feature type="signal peptide" evidence="5">
    <location>
        <begin position="1"/>
        <end position="18"/>
    </location>
</feature>
<dbReference type="PROSITE" id="PS51257">
    <property type="entry name" value="PROKAR_LIPOPROTEIN"/>
    <property type="match status" value="1"/>
</dbReference>
<evidence type="ECO:0000313" key="8">
    <source>
        <dbReference type="Proteomes" id="UP001177769"/>
    </source>
</evidence>
<dbReference type="EMBL" id="CP116346">
    <property type="protein sequence ID" value="WIT13356.1"/>
    <property type="molecule type" value="Genomic_DNA"/>
</dbReference>
<gene>
    <name evidence="7" type="ORF">PFX98_07025</name>
</gene>
<name>A0AA95SRM0_9BURK</name>
<dbReference type="Proteomes" id="UP001177769">
    <property type="component" value="Chromosome"/>
</dbReference>
<dbReference type="InterPro" id="IPR009056">
    <property type="entry name" value="Cyt_c-like_dom"/>
</dbReference>
<accession>A0AA95SRM0</accession>
<keyword evidence="5" id="KW-0732">Signal</keyword>
<dbReference type="PROSITE" id="PS51007">
    <property type="entry name" value="CYTC"/>
    <property type="match status" value="1"/>
</dbReference>
<evidence type="ECO:0000256" key="3">
    <source>
        <dbReference type="ARBA" id="ARBA00023004"/>
    </source>
</evidence>
<keyword evidence="1 4" id="KW-0349">Heme</keyword>
<dbReference type="GO" id="GO:0020037">
    <property type="term" value="F:heme binding"/>
    <property type="evidence" value="ECO:0007669"/>
    <property type="project" value="InterPro"/>
</dbReference>
<evidence type="ECO:0000256" key="2">
    <source>
        <dbReference type="ARBA" id="ARBA00022723"/>
    </source>
</evidence>
<evidence type="ECO:0000256" key="4">
    <source>
        <dbReference type="PROSITE-ProRule" id="PRU00433"/>
    </source>
</evidence>
<evidence type="ECO:0000256" key="5">
    <source>
        <dbReference type="SAM" id="SignalP"/>
    </source>
</evidence>
<feature type="chain" id="PRO_5041709956" evidence="5">
    <location>
        <begin position="19"/>
        <end position="156"/>
    </location>
</feature>
<dbReference type="GO" id="GO:0046872">
    <property type="term" value="F:metal ion binding"/>
    <property type="evidence" value="ECO:0007669"/>
    <property type="project" value="UniProtKB-KW"/>
</dbReference>